<keyword evidence="1" id="KW-0472">Membrane</keyword>
<evidence type="ECO:0000256" key="1">
    <source>
        <dbReference type="SAM" id="Phobius"/>
    </source>
</evidence>
<proteinExistence type="predicted"/>
<dbReference type="Proteomes" id="UP000827418">
    <property type="component" value="Segment"/>
</dbReference>
<dbReference type="EMBL" id="MZ334502">
    <property type="protein sequence ID" value="UBF20372.1"/>
    <property type="molecule type" value="Genomic_DNA"/>
</dbReference>
<name>A0AAE8XTM4_9CAUD</name>
<evidence type="ECO:0000313" key="2">
    <source>
        <dbReference type="EMBL" id="UBF20372.1"/>
    </source>
</evidence>
<organism evidence="2 3">
    <name type="scientific">Haloarcula phage HCTV-7</name>
    <dbReference type="NCBI Taxonomy" id="2877982"/>
    <lineage>
        <taxon>Viruses</taxon>
        <taxon>Duplodnaviria</taxon>
        <taxon>Heunggongvirae</taxon>
        <taxon>Uroviricota</taxon>
        <taxon>Caudoviricetes</taxon>
        <taxon>Thumleimavirales</taxon>
        <taxon>Hafunaviridae</taxon>
        <taxon>Haloferacalesvirus</taxon>
        <taxon>Haloferacalesvirus hv5</taxon>
    </lineage>
</organism>
<keyword evidence="1" id="KW-1133">Transmembrane helix</keyword>
<feature type="transmembrane region" description="Helical" evidence="1">
    <location>
        <begin position="31"/>
        <end position="54"/>
    </location>
</feature>
<gene>
    <name evidence="2" type="ORF">HCTV-7_gp47</name>
</gene>
<protein>
    <submittedName>
        <fullName evidence="2">Uncharacterized protein</fullName>
    </submittedName>
</protein>
<accession>A0AAE8XTM4</accession>
<feature type="transmembrane region" description="Helical" evidence="1">
    <location>
        <begin position="7"/>
        <end position="25"/>
    </location>
</feature>
<evidence type="ECO:0000313" key="3">
    <source>
        <dbReference type="Proteomes" id="UP000827418"/>
    </source>
</evidence>
<sequence length="70" mass="8266">METENTYIYSFYLGFTIQVFLLLFVKVAVVAVLAVSFLNMLATMFAYPWFFVWLMKGEWSVPIRFLEPPQ</sequence>
<keyword evidence="1" id="KW-0812">Transmembrane</keyword>
<reference evidence="2" key="1">
    <citation type="submission" date="2021-05" db="EMBL/GenBank/DDBJ databases">
        <title>Diversity, taxonomy and evolution of archaeal viruses of the class Caudoviricetes.</title>
        <authorList>
            <person name="Liu Y."/>
            <person name="Demina T.A."/>
            <person name="Roux S."/>
            <person name="Aiewsakun P."/>
            <person name="Kazlauskas D."/>
            <person name="Simmonds P."/>
            <person name="Prangishvili D."/>
            <person name="Oksanen H.M."/>
            <person name="Krupovic M."/>
        </authorList>
    </citation>
    <scope>NUCLEOTIDE SEQUENCE</scope>
    <source>
        <strain evidence="2">HCTV-7/16</strain>
    </source>
</reference>